<sequence>MFKRLATAACFALVATAVLGQQQCYYGPGAQYRGGSNLVPCNTTGTSACCLQGDTCLSGNSCYNVLTGNVYMYGCTDIMYKDSTCPYKCGFDPLKSPWTALEYCNDVQDFSNAWVCHAPESCGCEWNPTPDMLVLTPRGCKDMGSDALVALYAPKQLAPYVSLPSKAGGSTGYYSPTIGTDGTSSWVETAVPGYTPTPFTQLTTYRKAPTTSVFVDASATPGPSTYAAAASYSAPPSRSGPTSTTSTSSAPLATSSSNSSSDLSTGAKAGIGGGIAGGVLFLAAIALLTICLRRRRNRRKQPPLPGPPSYPHSPYSTQSPMQGISPWPQYPAGVISEQYFSHAGHLPQYRQTPPSVEDTAYKHQPVQGIAGRPLSPLELAADAPLRHEMAVAR</sequence>
<dbReference type="PANTHER" id="PTHR15549">
    <property type="entry name" value="PAIRED IMMUNOGLOBULIN-LIKE TYPE 2 RECEPTOR"/>
    <property type="match status" value="1"/>
</dbReference>
<comment type="subcellular location">
    <subcellularLocation>
        <location evidence="1">Membrane</location>
        <topology evidence="1">Single-pass membrane protein</topology>
    </subcellularLocation>
</comment>
<evidence type="ECO:0000256" key="4">
    <source>
        <dbReference type="ARBA" id="ARBA00023136"/>
    </source>
</evidence>
<organism evidence="8 9">
    <name type="scientific">Zymoseptoria tritici (strain ST99CH_3D7)</name>
    <dbReference type="NCBI Taxonomy" id="1276538"/>
    <lineage>
        <taxon>Eukaryota</taxon>
        <taxon>Fungi</taxon>
        <taxon>Dikarya</taxon>
        <taxon>Ascomycota</taxon>
        <taxon>Pezizomycotina</taxon>
        <taxon>Dothideomycetes</taxon>
        <taxon>Dothideomycetidae</taxon>
        <taxon>Mycosphaerellales</taxon>
        <taxon>Mycosphaerellaceae</taxon>
        <taxon>Zymoseptoria</taxon>
    </lineage>
</organism>
<protein>
    <submittedName>
        <fullName evidence="8">Uncharacterized protein</fullName>
    </submittedName>
</protein>
<evidence type="ECO:0000313" key="9">
    <source>
        <dbReference type="Proteomes" id="UP000215127"/>
    </source>
</evidence>
<dbReference type="Proteomes" id="UP000215127">
    <property type="component" value="Chromosome 6"/>
</dbReference>
<evidence type="ECO:0000256" key="3">
    <source>
        <dbReference type="ARBA" id="ARBA00022989"/>
    </source>
</evidence>
<gene>
    <name evidence="8" type="ORF">ZT3D7_G7179</name>
</gene>
<feature type="region of interest" description="Disordered" evidence="5">
    <location>
        <begin position="227"/>
        <end position="264"/>
    </location>
</feature>
<reference evidence="8 9" key="1">
    <citation type="submission" date="2016-06" db="EMBL/GenBank/DDBJ databases">
        <authorList>
            <person name="Kjaerup R.B."/>
            <person name="Dalgaard T.S."/>
            <person name="Juul-Madsen H.R."/>
        </authorList>
    </citation>
    <scope>NUCLEOTIDE SEQUENCE [LARGE SCALE GENOMIC DNA]</scope>
</reference>
<dbReference type="PANTHER" id="PTHR15549:SF33">
    <property type="entry name" value="MEMBRANE PROTEIN WSC4, PUTATIVE (AFU_ORTHOLOGUE AFUA_5G09020)-RELATED"/>
    <property type="match status" value="1"/>
</dbReference>
<feature type="compositionally biased region" description="Pro residues" evidence="5">
    <location>
        <begin position="302"/>
        <end position="311"/>
    </location>
</feature>
<evidence type="ECO:0000256" key="6">
    <source>
        <dbReference type="SAM" id="Phobius"/>
    </source>
</evidence>
<dbReference type="InterPro" id="IPR051694">
    <property type="entry name" value="Immunoregulatory_rcpt-like"/>
</dbReference>
<dbReference type="STRING" id="1276538.A0A1X7RX45"/>
<accession>A0A1X7RX45</accession>
<name>A0A1X7RX45_ZYMT9</name>
<dbReference type="EMBL" id="LT853697">
    <property type="protein sequence ID" value="SMQ52026.1"/>
    <property type="molecule type" value="Genomic_DNA"/>
</dbReference>
<dbReference type="GO" id="GO:0016020">
    <property type="term" value="C:membrane"/>
    <property type="evidence" value="ECO:0007669"/>
    <property type="project" value="UniProtKB-SubCell"/>
</dbReference>
<feature type="region of interest" description="Disordered" evidence="5">
    <location>
        <begin position="298"/>
        <end position="322"/>
    </location>
</feature>
<feature type="transmembrane region" description="Helical" evidence="6">
    <location>
        <begin position="269"/>
        <end position="292"/>
    </location>
</feature>
<evidence type="ECO:0000256" key="1">
    <source>
        <dbReference type="ARBA" id="ARBA00004167"/>
    </source>
</evidence>
<keyword evidence="3 6" id="KW-1133">Transmembrane helix</keyword>
<proteinExistence type="predicted"/>
<evidence type="ECO:0000256" key="5">
    <source>
        <dbReference type="SAM" id="MobiDB-lite"/>
    </source>
</evidence>
<evidence type="ECO:0000313" key="8">
    <source>
        <dbReference type="EMBL" id="SMQ52026.1"/>
    </source>
</evidence>
<evidence type="ECO:0000256" key="7">
    <source>
        <dbReference type="SAM" id="SignalP"/>
    </source>
</evidence>
<dbReference type="GO" id="GO:0071944">
    <property type="term" value="C:cell periphery"/>
    <property type="evidence" value="ECO:0007669"/>
    <property type="project" value="UniProtKB-ARBA"/>
</dbReference>
<feature type="signal peptide" evidence="7">
    <location>
        <begin position="1"/>
        <end position="20"/>
    </location>
</feature>
<evidence type="ECO:0000256" key="2">
    <source>
        <dbReference type="ARBA" id="ARBA00022692"/>
    </source>
</evidence>
<keyword evidence="4 6" id="KW-0472">Membrane</keyword>
<keyword evidence="7" id="KW-0732">Signal</keyword>
<feature type="chain" id="PRO_5012078385" evidence="7">
    <location>
        <begin position="21"/>
        <end position="393"/>
    </location>
</feature>
<dbReference type="AlphaFoldDB" id="A0A1X7RX45"/>
<keyword evidence="2 6" id="KW-0812">Transmembrane</keyword>
<keyword evidence="9" id="KW-1185">Reference proteome</keyword>